<dbReference type="PANTHER" id="PTHR11264">
    <property type="entry name" value="URACIL-DNA GLYCOSYLASE"/>
    <property type="match status" value="1"/>
</dbReference>
<dbReference type="Gene3D" id="3.40.470.10">
    <property type="entry name" value="Uracil-DNA glycosylase-like domain"/>
    <property type="match status" value="1"/>
</dbReference>
<dbReference type="EMBL" id="AJWY01003102">
    <property type="protein sequence ID" value="EKC76376.1"/>
    <property type="molecule type" value="Genomic_DNA"/>
</dbReference>
<sequence length="140" mass="15648">MPPPSLKNIFTEIHSDLGIDFDMSVGELTDWARQGVLMLNTSLTVREGMAGSHRGKGWEILTDRIIELLNERDVPTAFILWGTNAKSKMPLITNPKHAVFTAAHPSPLSAYNGFFGCRHFSKVNEFLKSNGIEPIDWSIH</sequence>
<organism evidence="6">
    <name type="scientific">human gut metagenome</name>
    <dbReference type="NCBI Taxonomy" id="408170"/>
    <lineage>
        <taxon>unclassified sequences</taxon>
        <taxon>metagenomes</taxon>
        <taxon>organismal metagenomes</taxon>
    </lineage>
</organism>
<evidence type="ECO:0000256" key="2">
    <source>
        <dbReference type="ARBA" id="ARBA00022763"/>
    </source>
</evidence>
<dbReference type="InterPro" id="IPR002043">
    <property type="entry name" value="UDG_fam1"/>
</dbReference>
<proteinExistence type="inferred from homology"/>
<dbReference type="AlphaFoldDB" id="K1UXP9"/>
<dbReference type="Pfam" id="PF03167">
    <property type="entry name" value="UDG"/>
    <property type="match status" value="1"/>
</dbReference>
<comment type="caution">
    <text evidence="6">The sequence shown here is derived from an EMBL/GenBank/DDBJ whole genome shotgun (WGS) entry which is preliminary data.</text>
</comment>
<dbReference type="NCBIfam" id="NF003588">
    <property type="entry name" value="PRK05254.1-1"/>
    <property type="match status" value="1"/>
</dbReference>
<reference evidence="6" key="1">
    <citation type="journal article" date="2013" name="Environ. Microbiol.">
        <title>Microbiota from the distal guts of lean and obese adolescents exhibit partial functional redundancy besides clear differences in community structure.</title>
        <authorList>
            <person name="Ferrer M."/>
            <person name="Ruiz A."/>
            <person name="Lanza F."/>
            <person name="Haange S.B."/>
            <person name="Oberbach A."/>
            <person name="Till H."/>
            <person name="Bargiela R."/>
            <person name="Campoy C."/>
            <person name="Segura M.T."/>
            <person name="Richter M."/>
            <person name="von Bergen M."/>
            <person name="Seifert J."/>
            <person name="Suarez A."/>
        </authorList>
    </citation>
    <scope>NUCLEOTIDE SEQUENCE</scope>
</reference>
<evidence type="ECO:0000313" key="6">
    <source>
        <dbReference type="EMBL" id="EKC76376.1"/>
    </source>
</evidence>
<keyword evidence="2" id="KW-0227">DNA damage</keyword>
<dbReference type="NCBIfam" id="NF003592">
    <property type="entry name" value="PRK05254.1-5"/>
    <property type="match status" value="1"/>
</dbReference>
<dbReference type="EC" id="3.2.2.-" evidence="6"/>
<evidence type="ECO:0000256" key="1">
    <source>
        <dbReference type="ARBA" id="ARBA00008184"/>
    </source>
</evidence>
<dbReference type="SUPFAM" id="SSF52141">
    <property type="entry name" value="Uracil-DNA glycosylase-like"/>
    <property type="match status" value="1"/>
</dbReference>
<evidence type="ECO:0000256" key="4">
    <source>
        <dbReference type="ARBA" id="ARBA00023204"/>
    </source>
</evidence>
<feature type="domain" description="Uracil-DNA glycosylase-like" evidence="5">
    <location>
        <begin position="2"/>
        <end position="128"/>
    </location>
</feature>
<keyword evidence="3 6" id="KW-0378">Hydrolase</keyword>
<dbReference type="GO" id="GO:0097510">
    <property type="term" value="P:base-excision repair, AP site formation via deaminated base removal"/>
    <property type="evidence" value="ECO:0007669"/>
    <property type="project" value="TreeGrafter"/>
</dbReference>
<protein>
    <submittedName>
        <fullName evidence="6">Uracil-DNA glycosylase</fullName>
        <ecNumber evidence="6">3.2.2.-</ecNumber>
    </submittedName>
</protein>
<accession>K1UXP9</accession>
<dbReference type="GO" id="GO:0004844">
    <property type="term" value="F:uracil DNA N-glycosylase activity"/>
    <property type="evidence" value="ECO:0007669"/>
    <property type="project" value="InterPro"/>
</dbReference>
<keyword evidence="6" id="KW-0326">Glycosidase</keyword>
<gene>
    <name evidence="6" type="ORF">LEA_04735</name>
</gene>
<dbReference type="InterPro" id="IPR036895">
    <property type="entry name" value="Uracil-DNA_glycosylase-like_sf"/>
</dbReference>
<dbReference type="PANTHER" id="PTHR11264:SF0">
    <property type="entry name" value="URACIL-DNA GLYCOSYLASE"/>
    <property type="match status" value="1"/>
</dbReference>
<evidence type="ECO:0000259" key="5">
    <source>
        <dbReference type="Pfam" id="PF03167"/>
    </source>
</evidence>
<dbReference type="CDD" id="cd10027">
    <property type="entry name" value="UDG-F1-like"/>
    <property type="match status" value="1"/>
</dbReference>
<keyword evidence="4" id="KW-0234">DNA repair</keyword>
<name>K1UXP9_9ZZZZ</name>
<comment type="similarity">
    <text evidence="1">Belongs to the uracil-DNA glycosylase (UDG) superfamily. UNG family.</text>
</comment>
<evidence type="ECO:0000256" key="3">
    <source>
        <dbReference type="ARBA" id="ARBA00022801"/>
    </source>
</evidence>
<dbReference type="InterPro" id="IPR005122">
    <property type="entry name" value="Uracil-DNA_glycosylase-like"/>
</dbReference>